<dbReference type="FunFam" id="3.30.730.10:FF:000001">
    <property type="entry name" value="Ethylene-responsive transcription factor 2"/>
    <property type="match status" value="1"/>
</dbReference>
<dbReference type="CDD" id="cd00018">
    <property type="entry name" value="AP2"/>
    <property type="match status" value="1"/>
</dbReference>
<comment type="similarity">
    <text evidence="9">Belongs to the AP2/ERF transcription factor family. ERF subfamily.</text>
</comment>
<dbReference type="PRINTS" id="PR00367">
    <property type="entry name" value="ETHRSPELEMNT"/>
</dbReference>
<accession>A0AAV1C9D3</accession>
<sequence length="380" mass="41941">MAFMDLFPTVDSMDDSSRKRKFRRRNASESVAETLAKWKQYNEKLNSVDGKPRRKAPAKGSKKGCMKGKGGPENGRCNYRGVRQRTWGKWVAEIREPNRGNRLWLGTFGTALEAALAYDEAARSMYGPSARLNLPDYRSSSVESSSLPTTSACESATSSLSEVCQPTPADREIEPVLNLKAEDGERQSVDASRLDFCPPAATDQSTDQQMEKFFPQLDTGVSDGMDRPKNQPMEELLLQFDTAVRNEPKNEQKEGLSPATRPEEPAIKNEISECGQDLSDYFGMDEFFDVDEMMRLLEEPTNGSDEVLGNDGIQSVNTDMASLPYQVSLDAGDPGRVQAIDQAPQGEDNGLNFLDPGAQDDAGFALNDFGFIGMDTDFGF</sequence>
<dbReference type="GO" id="GO:0006952">
    <property type="term" value="P:defense response"/>
    <property type="evidence" value="ECO:0007669"/>
    <property type="project" value="UniProtKB-KW"/>
</dbReference>
<dbReference type="Gene3D" id="3.30.730.10">
    <property type="entry name" value="AP2/ERF domain"/>
    <property type="match status" value="1"/>
</dbReference>
<evidence type="ECO:0000256" key="8">
    <source>
        <dbReference type="ARBA" id="ARBA00023242"/>
    </source>
</evidence>
<keyword evidence="8" id="KW-0539">Nucleus</keyword>
<name>A0AAV1C9D3_OLDCO</name>
<evidence type="ECO:0000256" key="10">
    <source>
        <dbReference type="SAM" id="MobiDB-lite"/>
    </source>
</evidence>
<organism evidence="12 13">
    <name type="scientific">Oldenlandia corymbosa var. corymbosa</name>
    <dbReference type="NCBI Taxonomy" id="529605"/>
    <lineage>
        <taxon>Eukaryota</taxon>
        <taxon>Viridiplantae</taxon>
        <taxon>Streptophyta</taxon>
        <taxon>Embryophyta</taxon>
        <taxon>Tracheophyta</taxon>
        <taxon>Spermatophyta</taxon>
        <taxon>Magnoliopsida</taxon>
        <taxon>eudicotyledons</taxon>
        <taxon>Gunneridae</taxon>
        <taxon>Pentapetalae</taxon>
        <taxon>asterids</taxon>
        <taxon>lamiids</taxon>
        <taxon>Gentianales</taxon>
        <taxon>Rubiaceae</taxon>
        <taxon>Rubioideae</taxon>
        <taxon>Spermacoceae</taxon>
        <taxon>Hedyotis-Oldenlandia complex</taxon>
        <taxon>Oldenlandia</taxon>
    </lineage>
</organism>
<feature type="region of interest" description="Disordered" evidence="10">
    <location>
        <begin position="245"/>
        <end position="267"/>
    </location>
</feature>
<evidence type="ECO:0000313" key="13">
    <source>
        <dbReference type="Proteomes" id="UP001161247"/>
    </source>
</evidence>
<evidence type="ECO:0000256" key="7">
    <source>
        <dbReference type="ARBA" id="ARBA00023163"/>
    </source>
</evidence>
<protein>
    <submittedName>
        <fullName evidence="12">OLC1v1026901C1</fullName>
    </submittedName>
</protein>
<evidence type="ECO:0000256" key="1">
    <source>
        <dbReference type="ARBA" id="ARBA00004123"/>
    </source>
</evidence>
<dbReference type="GO" id="GO:0045893">
    <property type="term" value="P:positive regulation of DNA-templated transcription"/>
    <property type="evidence" value="ECO:0007669"/>
    <property type="project" value="TreeGrafter"/>
</dbReference>
<evidence type="ECO:0000256" key="9">
    <source>
        <dbReference type="ARBA" id="ARBA00024343"/>
    </source>
</evidence>
<dbReference type="EMBL" id="OX459118">
    <property type="protein sequence ID" value="CAI9091788.1"/>
    <property type="molecule type" value="Genomic_DNA"/>
</dbReference>
<dbReference type="InterPro" id="IPR036955">
    <property type="entry name" value="AP2/ERF_dom_sf"/>
</dbReference>
<dbReference type="PANTHER" id="PTHR31241:SF62">
    <property type="entry name" value="DEHYDRATION-RESPONSIVE ELEMENT-BINDING PROTEIN 2D"/>
    <property type="match status" value="1"/>
</dbReference>
<keyword evidence="5" id="KW-0238">DNA-binding</keyword>
<evidence type="ECO:0000259" key="11">
    <source>
        <dbReference type="PROSITE" id="PS51032"/>
    </source>
</evidence>
<evidence type="ECO:0000256" key="5">
    <source>
        <dbReference type="ARBA" id="ARBA00023125"/>
    </source>
</evidence>
<dbReference type="InterPro" id="IPR016177">
    <property type="entry name" value="DNA-bd_dom_sf"/>
</dbReference>
<evidence type="ECO:0000256" key="2">
    <source>
        <dbReference type="ARBA" id="ARBA00022821"/>
    </source>
</evidence>
<dbReference type="Proteomes" id="UP001161247">
    <property type="component" value="Chromosome 1"/>
</dbReference>
<feature type="compositionally biased region" description="Basic and acidic residues" evidence="10">
    <location>
        <begin position="245"/>
        <end position="254"/>
    </location>
</feature>
<dbReference type="SMART" id="SM00380">
    <property type="entry name" value="AP2"/>
    <property type="match status" value="1"/>
</dbReference>
<dbReference type="SUPFAM" id="SSF54171">
    <property type="entry name" value="DNA-binding domain"/>
    <property type="match status" value="1"/>
</dbReference>
<evidence type="ECO:0000313" key="12">
    <source>
        <dbReference type="EMBL" id="CAI9091788.1"/>
    </source>
</evidence>
<feature type="region of interest" description="Disordered" evidence="10">
    <location>
        <begin position="158"/>
        <end position="191"/>
    </location>
</feature>
<comment type="subcellular location">
    <subcellularLocation>
        <location evidence="1">Nucleus</location>
    </subcellularLocation>
</comment>
<feature type="domain" description="AP2/ERF" evidence="11">
    <location>
        <begin position="78"/>
        <end position="135"/>
    </location>
</feature>
<feature type="compositionally biased region" description="Basic residues" evidence="10">
    <location>
        <begin position="52"/>
        <end position="66"/>
    </location>
</feature>
<dbReference type="Pfam" id="PF00847">
    <property type="entry name" value="AP2"/>
    <property type="match status" value="1"/>
</dbReference>
<feature type="compositionally biased region" description="Basic and acidic residues" evidence="10">
    <location>
        <begin position="169"/>
        <end position="188"/>
    </location>
</feature>
<dbReference type="GO" id="GO:0000976">
    <property type="term" value="F:transcription cis-regulatory region binding"/>
    <property type="evidence" value="ECO:0007669"/>
    <property type="project" value="TreeGrafter"/>
</dbReference>
<dbReference type="GO" id="GO:0005634">
    <property type="term" value="C:nucleus"/>
    <property type="evidence" value="ECO:0007669"/>
    <property type="project" value="UniProtKB-SubCell"/>
</dbReference>
<dbReference type="InterPro" id="IPR001471">
    <property type="entry name" value="AP2/ERF_dom"/>
</dbReference>
<evidence type="ECO:0000256" key="6">
    <source>
        <dbReference type="ARBA" id="ARBA00023159"/>
    </source>
</evidence>
<keyword evidence="7" id="KW-0804">Transcription</keyword>
<evidence type="ECO:0000256" key="4">
    <source>
        <dbReference type="ARBA" id="ARBA00023016"/>
    </source>
</evidence>
<keyword evidence="3" id="KW-0805">Transcription regulation</keyword>
<keyword evidence="4" id="KW-0346">Stress response</keyword>
<dbReference type="PANTHER" id="PTHR31241">
    <property type="entry name" value="DEHYDRATION-RESPONSIVE ELEMENT-BINDING PROTEIN 2C"/>
    <property type="match status" value="1"/>
</dbReference>
<dbReference type="GO" id="GO:0003700">
    <property type="term" value="F:DNA-binding transcription factor activity"/>
    <property type="evidence" value="ECO:0007669"/>
    <property type="project" value="InterPro"/>
</dbReference>
<keyword evidence="2" id="KW-0611">Plant defense</keyword>
<evidence type="ECO:0000256" key="3">
    <source>
        <dbReference type="ARBA" id="ARBA00023015"/>
    </source>
</evidence>
<keyword evidence="6" id="KW-0010">Activator</keyword>
<proteinExistence type="inferred from homology"/>
<feature type="region of interest" description="Disordered" evidence="10">
    <location>
        <begin position="44"/>
        <end position="77"/>
    </location>
</feature>
<feature type="region of interest" description="Disordered" evidence="10">
    <location>
        <begin position="1"/>
        <end position="28"/>
    </location>
</feature>
<dbReference type="PROSITE" id="PS51032">
    <property type="entry name" value="AP2_ERF"/>
    <property type="match status" value="1"/>
</dbReference>
<reference evidence="12" key="1">
    <citation type="submission" date="2023-03" db="EMBL/GenBank/DDBJ databases">
        <authorList>
            <person name="Julca I."/>
        </authorList>
    </citation>
    <scope>NUCLEOTIDE SEQUENCE</scope>
</reference>
<keyword evidence="13" id="KW-1185">Reference proteome</keyword>
<dbReference type="AlphaFoldDB" id="A0AAV1C9D3"/>
<gene>
    <name evidence="12" type="ORF">OLC1_LOCUS3621</name>
</gene>